<accession>A0A0F9QAS5</accession>
<dbReference type="EMBL" id="LAZR01005145">
    <property type="protein sequence ID" value="KKN02458.1"/>
    <property type="molecule type" value="Genomic_DNA"/>
</dbReference>
<protein>
    <submittedName>
        <fullName evidence="2">Uncharacterized protein</fullName>
    </submittedName>
</protein>
<gene>
    <name evidence="2" type="ORF">LCGC14_1117350</name>
</gene>
<proteinExistence type="predicted"/>
<feature type="transmembrane region" description="Helical" evidence="1">
    <location>
        <begin position="37"/>
        <end position="59"/>
    </location>
</feature>
<name>A0A0F9QAS5_9ZZZZ</name>
<evidence type="ECO:0000256" key="1">
    <source>
        <dbReference type="SAM" id="Phobius"/>
    </source>
</evidence>
<reference evidence="2" key="1">
    <citation type="journal article" date="2015" name="Nature">
        <title>Complex archaea that bridge the gap between prokaryotes and eukaryotes.</title>
        <authorList>
            <person name="Spang A."/>
            <person name="Saw J.H."/>
            <person name="Jorgensen S.L."/>
            <person name="Zaremba-Niedzwiedzka K."/>
            <person name="Martijn J."/>
            <person name="Lind A.E."/>
            <person name="van Eijk R."/>
            <person name="Schleper C."/>
            <person name="Guy L."/>
            <person name="Ettema T.J."/>
        </authorList>
    </citation>
    <scope>NUCLEOTIDE SEQUENCE</scope>
</reference>
<keyword evidence="1" id="KW-0812">Transmembrane</keyword>
<keyword evidence="1" id="KW-1133">Transmembrane helix</keyword>
<organism evidence="2">
    <name type="scientific">marine sediment metagenome</name>
    <dbReference type="NCBI Taxonomy" id="412755"/>
    <lineage>
        <taxon>unclassified sequences</taxon>
        <taxon>metagenomes</taxon>
        <taxon>ecological metagenomes</taxon>
    </lineage>
</organism>
<keyword evidence="1" id="KW-0472">Membrane</keyword>
<comment type="caution">
    <text evidence="2">The sequence shown here is derived from an EMBL/GenBank/DDBJ whole genome shotgun (WGS) entry which is preliminary data.</text>
</comment>
<dbReference type="AlphaFoldDB" id="A0A0F9QAS5"/>
<feature type="transmembrane region" description="Helical" evidence="1">
    <location>
        <begin position="6"/>
        <end position="25"/>
    </location>
</feature>
<sequence length="63" mass="7087">MQTYYIPSFYGFHGILIAIIKNPMISTIPRAVNKGTTSILIPFVSIYYTLFVLACQGLTPQFL</sequence>
<evidence type="ECO:0000313" key="2">
    <source>
        <dbReference type="EMBL" id="KKN02458.1"/>
    </source>
</evidence>